<dbReference type="Proteomes" id="UP001154078">
    <property type="component" value="Chromosome 5"/>
</dbReference>
<evidence type="ECO:0000313" key="3">
    <source>
        <dbReference type="EMBL" id="CAH0556596.1"/>
    </source>
</evidence>
<dbReference type="OrthoDB" id="274660at2759"/>
<keyword evidence="4" id="KW-1185">Reference proteome</keyword>
<feature type="region of interest" description="Disordered" evidence="1">
    <location>
        <begin position="331"/>
        <end position="380"/>
    </location>
</feature>
<sequence length="465" mass="52943">MGLLLSVLVACVGFVELLDFFYNVRRNLVPAENPGTLQTFVKDIDTGKGIDVTEVDDDRIPRVRLDRILSHEDIEIEFNKNVLENRSSSNLQKRYLVTEKEEKVRSRTPSPRRFVVTEESNGSLQRSNHQNSIPEFLFQEKQNGNASSTNKRIVLKGQEETGRSSPIPLPLPKQFVVTEEVLTHLQAQKPIPNIEIRDSVCEAISHQANPSIEQKELFINTENNEVRIFETTSAKLDQFLTAERLSPARSRSPSPIPRKYAEAFRRSPSPFPSFELMAPRNSICTELLDNPPVSVMEVDEECYRSKSPSPENYIVEHTNNNTVEYRTNKVKVTTPERSKSPNTTVVSALSVPQGTRSRSKSESDSKDYNFNTGAVKKATSQNQVTIEEDFSKRNSEDVMYDESFLNELDGVKSKHKGRNRKQRRKSTQKNNSLDKPSTSTQQTTTYDNEGKKKEPEPFWVNQKNS</sequence>
<evidence type="ECO:0000256" key="1">
    <source>
        <dbReference type="SAM" id="MobiDB-lite"/>
    </source>
</evidence>
<feature type="compositionally biased region" description="Polar residues" evidence="1">
    <location>
        <begin position="428"/>
        <end position="447"/>
    </location>
</feature>
<feature type="compositionally biased region" description="Basic residues" evidence="1">
    <location>
        <begin position="413"/>
        <end position="427"/>
    </location>
</feature>
<organism evidence="3 4">
    <name type="scientific">Brassicogethes aeneus</name>
    <name type="common">Rape pollen beetle</name>
    <name type="synonym">Meligethes aeneus</name>
    <dbReference type="NCBI Taxonomy" id="1431903"/>
    <lineage>
        <taxon>Eukaryota</taxon>
        <taxon>Metazoa</taxon>
        <taxon>Ecdysozoa</taxon>
        <taxon>Arthropoda</taxon>
        <taxon>Hexapoda</taxon>
        <taxon>Insecta</taxon>
        <taxon>Pterygota</taxon>
        <taxon>Neoptera</taxon>
        <taxon>Endopterygota</taxon>
        <taxon>Coleoptera</taxon>
        <taxon>Polyphaga</taxon>
        <taxon>Cucujiformia</taxon>
        <taxon>Nitidulidae</taxon>
        <taxon>Meligethinae</taxon>
        <taxon>Brassicogethes</taxon>
    </lineage>
</organism>
<feature type="chain" id="PRO_5040481020" evidence="2">
    <location>
        <begin position="18"/>
        <end position="465"/>
    </location>
</feature>
<feature type="compositionally biased region" description="Polar residues" evidence="1">
    <location>
        <begin position="368"/>
        <end position="380"/>
    </location>
</feature>
<protein>
    <submittedName>
        <fullName evidence="3">Uncharacterized protein</fullName>
    </submittedName>
</protein>
<evidence type="ECO:0000256" key="2">
    <source>
        <dbReference type="SAM" id="SignalP"/>
    </source>
</evidence>
<feature type="signal peptide" evidence="2">
    <location>
        <begin position="1"/>
        <end position="17"/>
    </location>
</feature>
<feature type="compositionally biased region" description="Polar residues" evidence="1">
    <location>
        <begin position="340"/>
        <end position="355"/>
    </location>
</feature>
<accession>A0A9P0FHE7</accession>
<gene>
    <name evidence="3" type="ORF">MELIAE_LOCUS7499</name>
</gene>
<evidence type="ECO:0000313" key="4">
    <source>
        <dbReference type="Proteomes" id="UP001154078"/>
    </source>
</evidence>
<keyword evidence="2" id="KW-0732">Signal</keyword>
<proteinExistence type="predicted"/>
<reference evidence="3" key="1">
    <citation type="submission" date="2021-12" db="EMBL/GenBank/DDBJ databases">
        <authorList>
            <person name="King R."/>
        </authorList>
    </citation>
    <scope>NUCLEOTIDE SEQUENCE</scope>
</reference>
<feature type="region of interest" description="Disordered" evidence="1">
    <location>
        <begin position="409"/>
        <end position="465"/>
    </location>
</feature>
<name>A0A9P0FHE7_BRAAE</name>
<dbReference type="AlphaFoldDB" id="A0A9P0FHE7"/>
<dbReference type="EMBL" id="OV121136">
    <property type="protein sequence ID" value="CAH0556596.1"/>
    <property type="molecule type" value="Genomic_DNA"/>
</dbReference>